<dbReference type="RefSeq" id="WP_089007308.1">
    <property type="nucleotide sequence ID" value="NZ_LT607411.1"/>
</dbReference>
<comment type="catalytic activity">
    <reaction evidence="1 8 10">
        <text>Release of N-terminal proline from a peptide.</text>
        <dbReference type="EC" id="3.4.11.5"/>
    </reaction>
</comment>
<evidence type="ECO:0000256" key="4">
    <source>
        <dbReference type="ARBA" id="ARBA00022438"/>
    </source>
</evidence>
<dbReference type="OrthoDB" id="9796770at2"/>
<dbReference type="SUPFAM" id="SSF53474">
    <property type="entry name" value="alpha/beta-Hydrolases"/>
    <property type="match status" value="1"/>
</dbReference>
<feature type="active site" description="Nucleophile" evidence="9">
    <location>
        <position position="112"/>
    </location>
</feature>
<dbReference type="InterPro" id="IPR002410">
    <property type="entry name" value="Peptidase_S33"/>
</dbReference>
<evidence type="ECO:0000313" key="12">
    <source>
        <dbReference type="EMBL" id="SCF12255.1"/>
    </source>
</evidence>
<keyword evidence="7 8" id="KW-0378">Hydrolase</keyword>
<organism evidence="12 13">
    <name type="scientific">Micromonospora viridifaciens</name>
    <dbReference type="NCBI Taxonomy" id="1881"/>
    <lineage>
        <taxon>Bacteria</taxon>
        <taxon>Bacillati</taxon>
        <taxon>Actinomycetota</taxon>
        <taxon>Actinomycetes</taxon>
        <taxon>Micromonosporales</taxon>
        <taxon>Micromonosporaceae</taxon>
        <taxon>Micromonospora</taxon>
    </lineage>
</organism>
<dbReference type="EC" id="3.4.11.5" evidence="8 10"/>
<dbReference type="PIRSF" id="PIRSF006431">
    <property type="entry name" value="Pept_S33"/>
    <property type="match status" value="1"/>
</dbReference>
<dbReference type="Proteomes" id="UP000198242">
    <property type="component" value="Chromosome I"/>
</dbReference>
<reference evidence="13" key="1">
    <citation type="submission" date="2016-06" db="EMBL/GenBank/DDBJ databases">
        <authorList>
            <person name="Varghese N."/>
            <person name="Submissions Spin"/>
        </authorList>
    </citation>
    <scope>NUCLEOTIDE SEQUENCE [LARGE SCALE GENOMIC DNA]</scope>
    <source>
        <strain evidence="13">DSM 43909</strain>
    </source>
</reference>
<dbReference type="EMBL" id="LT607411">
    <property type="protein sequence ID" value="SCF12255.1"/>
    <property type="molecule type" value="Genomic_DNA"/>
</dbReference>
<evidence type="ECO:0000256" key="7">
    <source>
        <dbReference type="ARBA" id="ARBA00022801"/>
    </source>
</evidence>
<evidence type="ECO:0000256" key="6">
    <source>
        <dbReference type="ARBA" id="ARBA00022670"/>
    </source>
</evidence>
<evidence type="ECO:0000256" key="8">
    <source>
        <dbReference type="PIRNR" id="PIRNR006431"/>
    </source>
</evidence>
<keyword evidence="6 8" id="KW-0645">Protease</keyword>
<comment type="similarity">
    <text evidence="3 8 10">Belongs to the peptidase S33 family.</text>
</comment>
<evidence type="ECO:0000313" key="13">
    <source>
        <dbReference type="Proteomes" id="UP000198242"/>
    </source>
</evidence>
<dbReference type="PRINTS" id="PR00793">
    <property type="entry name" value="PROAMNOPTASE"/>
</dbReference>
<dbReference type="PANTHER" id="PTHR43722:SF1">
    <property type="entry name" value="PROLINE IMINOPEPTIDASE"/>
    <property type="match status" value="1"/>
</dbReference>
<keyword evidence="5 8" id="KW-0963">Cytoplasm</keyword>
<feature type="domain" description="AB hydrolase-1" evidence="11">
    <location>
        <begin position="35"/>
        <end position="295"/>
    </location>
</feature>
<dbReference type="NCBIfam" id="TIGR01249">
    <property type="entry name" value="pro_imino_pep_1"/>
    <property type="match status" value="1"/>
</dbReference>
<dbReference type="PANTHER" id="PTHR43722">
    <property type="entry name" value="PROLINE IMINOPEPTIDASE"/>
    <property type="match status" value="1"/>
</dbReference>
<dbReference type="AlphaFoldDB" id="A0A1C4XUW3"/>
<feature type="active site" description="Proton donor" evidence="9">
    <location>
        <position position="295"/>
    </location>
</feature>
<evidence type="ECO:0000256" key="3">
    <source>
        <dbReference type="ARBA" id="ARBA00010088"/>
    </source>
</evidence>
<gene>
    <name evidence="12" type="ORF">GA0074695_3628</name>
</gene>
<feature type="active site" evidence="9">
    <location>
        <position position="267"/>
    </location>
</feature>
<keyword evidence="13" id="KW-1185">Reference proteome</keyword>
<evidence type="ECO:0000256" key="9">
    <source>
        <dbReference type="PIRSR" id="PIRSR006431-1"/>
    </source>
</evidence>
<keyword evidence="4 8" id="KW-0031">Aminopeptidase</keyword>
<dbReference type="InterPro" id="IPR005944">
    <property type="entry name" value="Pro_iminopeptidase"/>
</dbReference>
<dbReference type="GO" id="GO:0004177">
    <property type="term" value="F:aminopeptidase activity"/>
    <property type="evidence" value="ECO:0007669"/>
    <property type="project" value="UniProtKB-UniRule"/>
</dbReference>
<evidence type="ECO:0000256" key="1">
    <source>
        <dbReference type="ARBA" id="ARBA00001585"/>
    </source>
</evidence>
<evidence type="ECO:0000256" key="10">
    <source>
        <dbReference type="RuleBase" id="RU003421"/>
    </source>
</evidence>
<dbReference type="InterPro" id="IPR029058">
    <property type="entry name" value="AB_hydrolase_fold"/>
</dbReference>
<dbReference type="Pfam" id="PF00561">
    <property type="entry name" value="Abhydrolase_1"/>
    <property type="match status" value="1"/>
</dbReference>
<evidence type="ECO:0000256" key="5">
    <source>
        <dbReference type="ARBA" id="ARBA00022490"/>
    </source>
</evidence>
<dbReference type="GO" id="GO:0005737">
    <property type="term" value="C:cytoplasm"/>
    <property type="evidence" value="ECO:0007669"/>
    <property type="project" value="UniProtKB-SubCell"/>
</dbReference>
<dbReference type="GO" id="GO:0006508">
    <property type="term" value="P:proteolysis"/>
    <property type="evidence" value="ECO:0007669"/>
    <property type="project" value="UniProtKB-KW"/>
</dbReference>
<sequence length="315" mass="34617">MYPPIEPYAHGLLDVGDGQHVYWETCGNPDGRPALVVHGGPGSGATPSWRRLFDPAAYRIVLFDQRGCGRSTPHASDPAVDLSVNTTAHLLADMERLREHLDVDRWLLCGASWGSSLSLAYAQRHPERVTALVLFSVVANTRREIDWVTRDMGRIFPAEWARFRDGVPEADRDGDLSAAYARLVNDPDPAVRERAERDWCGWEDVHVSLAGGFEPDPRYADPVFRAAFVRIVTHYFSNLGFLPDGQVLRDAGKLAGIPGVLVQGRLDVSGPPDIAWQLTRAWPDARLEIVESGGHGSGHGVGERVVAALDEFARA</sequence>
<evidence type="ECO:0000256" key="2">
    <source>
        <dbReference type="ARBA" id="ARBA00004496"/>
    </source>
</evidence>
<evidence type="ECO:0000259" key="11">
    <source>
        <dbReference type="Pfam" id="PF00561"/>
    </source>
</evidence>
<dbReference type="PRINTS" id="PR00111">
    <property type="entry name" value="ABHYDROLASE"/>
</dbReference>
<dbReference type="InterPro" id="IPR000073">
    <property type="entry name" value="AB_hydrolase_1"/>
</dbReference>
<protein>
    <recommendedName>
        <fullName evidence="8 10">Proline iminopeptidase</fullName>
        <shortName evidence="8">PIP</shortName>
        <ecNumber evidence="8 10">3.4.11.5</ecNumber>
    </recommendedName>
    <alternativeName>
        <fullName evidence="8">Prolyl aminopeptidase</fullName>
    </alternativeName>
</protein>
<accession>A0A1C4XUW3</accession>
<comment type="subcellular location">
    <subcellularLocation>
        <location evidence="2 8">Cytoplasm</location>
    </subcellularLocation>
</comment>
<dbReference type="Gene3D" id="3.40.50.1820">
    <property type="entry name" value="alpha/beta hydrolase"/>
    <property type="match status" value="1"/>
</dbReference>
<name>A0A1C4XUW3_MICVI</name>
<proteinExistence type="inferred from homology"/>